<gene>
    <name evidence="3" type="ORF">ECRASSUSDP1_LOCUS15663</name>
</gene>
<evidence type="ECO:0008006" key="5">
    <source>
        <dbReference type="Google" id="ProtNLM"/>
    </source>
</evidence>
<dbReference type="Proteomes" id="UP001295684">
    <property type="component" value="Unassembled WGS sequence"/>
</dbReference>
<evidence type="ECO:0000256" key="2">
    <source>
        <dbReference type="SAM" id="Phobius"/>
    </source>
</evidence>
<dbReference type="EMBL" id="CAMPGE010015703">
    <property type="protein sequence ID" value="CAI2374311.1"/>
    <property type="molecule type" value="Genomic_DNA"/>
</dbReference>
<dbReference type="PANTHER" id="PTHR12459:SF6">
    <property type="entry name" value="GB|AAD46013.1"/>
    <property type="match status" value="1"/>
</dbReference>
<comment type="caution">
    <text evidence="3">The sequence shown here is derived from an EMBL/GenBank/DDBJ whole genome shotgun (WGS) entry which is preliminary data.</text>
</comment>
<proteinExistence type="predicted"/>
<feature type="region of interest" description="Disordered" evidence="1">
    <location>
        <begin position="79"/>
        <end position="98"/>
    </location>
</feature>
<dbReference type="PANTHER" id="PTHR12459">
    <property type="entry name" value="TRANSMEMBRANE PROTEIN 135-RELATED"/>
    <property type="match status" value="1"/>
</dbReference>
<keyword evidence="2" id="KW-1133">Transmembrane helix</keyword>
<organism evidence="3 4">
    <name type="scientific">Euplotes crassus</name>
    <dbReference type="NCBI Taxonomy" id="5936"/>
    <lineage>
        <taxon>Eukaryota</taxon>
        <taxon>Sar</taxon>
        <taxon>Alveolata</taxon>
        <taxon>Ciliophora</taxon>
        <taxon>Intramacronucleata</taxon>
        <taxon>Spirotrichea</taxon>
        <taxon>Hypotrichia</taxon>
        <taxon>Euplotida</taxon>
        <taxon>Euplotidae</taxon>
        <taxon>Moneuplotes</taxon>
    </lineage>
</organism>
<reference evidence="3" key="1">
    <citation type="submission" date="2023-07" db="EMBL/GenBank/DDBJ databases">
        <authorList>
            <consortium name="AG Swart"/>
            <person name="Singh M."/>
            <person name="Singh A."/>
            <person name="Seah K."/>
            <person name="Emmerich C."/>
        </authorList>
    </citation>
    <scope>NUCLEOTIDE SEQUENCE</scope>
    <source>
        <strain evidence="3">DP1</strain>
    </source>
</reference>
<keyword evidence="2" id="KW-0472">Membrane</keyword>
<dbReference type="InterPro" id="IPR026749">
    <property type="entry name" value="Tmem135"/>
</dbReference>
<evidence type="ECO:0000256" key="1">
    <source>
        <dbReference type="SAM" id="MobiDB-lite"/>
    </source>
</evidence>
<sequence length="344" mass="39603">MGKLDSQKKGIVVLISEKLSLKFQLKFLRNEINWFGSSKIHKRLENDFTNIQSSQFMDGDKARLSELIKLITIDIERQPRQGNQGDERKESYEENKIAKSQDLPNEANELKEKYRKLLCNRDQLCSHKNGCIKNSFKGLLRNFAIGFGLNAAKIILFGLLRPAKFTRNFTWKNLLSCARLGAFLGLWNFSYKALLCMGRRLFKSDKISSVVAGAISALSLAIEEQSQRETIALYLFARSTHAMALKLENDGITRNPDKGEVMFCTICVVGVIMISMYHVGNFYELKFRNFKKSLNKIVFTMLVQKNNDKICRLINYYKRNKELNGNTDFNITTWLKDIYPTSNI</sequence>
<name>A0AAD1XK95_EUPCR</name>
<evidence type="ECO:0000313" key="4">
    <source>
        <dbReference type="Proteomes" id="UP001295684"/>
    </source>
</evidence>
<evidence type="ECO:0000313" key="3">
    <source>
        <dbReference type="EMBL" id="CAI2374311.1"/>
    </source>
</evidence>
<feature type="transmembrane region" description="Helical" evidence="2">
    <location>
        <begin position="143"/>
        <end position="160"/>
    </location>
</feature>
<accession>A0AAD1XK95</accession>
<keyword evidence="2" id="KW-0812">Transmembrane</keyword>
<keyword evidence="4" id="KW-1185">Reference proteome</keyword>
<protein>
    <recommendedName>
        <fullName evidence="5">Transmembrane protein 135 N-terminal domain-containing protein</fullName>
    </recommendedName>
</protein>
<dbReference type="AlphaFoldDB" id="A0AAD1XK95"/>
<feature type="transmembrane region" description="Helical" evidence="2">
    <location>
        <begin position="261"/>
        <end position="280"/>
    </location>
</feature>